<evidence type="ECO:0008006" key="4">
    <source>
        <dbReference type="Google" id="ProtNLM"/>
    </source>
</evidence>
<feature type="signal peptide" evidence="1">
    <location>
        <begin position="1"/>
        <end position="19"/>
    </location>
</feature>
<reference evidence="2" key="1">
    <citation type="submission" date="2022-03" db="EMBL/GenBank/DDBJ databases">
        <title>Streptomyces 7R015 and 7R016 isolated from Barleria lupulina in Thailand.</title>
        <authorList>
            <person name="Kanchanasin P."/>
            <person name="Phongsopitanun W."/>
            <person name="Tanasupawat S."/>
        </authorList>
    </citation>
    <scope>NUCLEOTIDE SEQUENCE</scope>
    <source>
        <strain evidence="2">7R015</strain>
    </source>
</reference>
<dbReference type="RefSeq" id="WP_242767223.1">
    <property type="nucleotide sequence ID" value="NZ_JALDAY010000007.1"/>
</dbReference>
<feature type="chain" id="PRO_5045326050" description="Lipoprotein" evidence="1">
    <location>
        <begin position="20"/>
        <end position="232"/>
    </location>
</feature>
<evidence type="ECO:0000313" key="3">
    <source>
        <dbReference type="Proteomes" id="UP001165269"/>
    </source>
</evidence>
<keyword evidence="3" id="KW-1185">Reference proteome</keyword>
<dbReference type="PROSITE" id="PS51257">
    <property type="entry name" value="PROKAR_LIPOPROTEIN"/>
    <property type="match status" value="1"/>
</dbReference>
<protein>
    <recommendedName>
        <fullName evidence="4">Lipoprotein</fullName>
    </recommendedName>
</protein>
<proteinExistence type="predicted"/>
<gene>
    <name evidence="2" type="ORF">MQP27_22985</name>
</gene>
<accession>A0ABS9Y9Q8</accession>
<dbReference type="EMBL" id="JALDAY010000007">
    <property type="protein sequence ID" value="MCI3273963.1"/>
    <property type="molecule type" value="Genomic_DNA"/>
</dbReference>
<evidence type="ECO:0000256" key="1">
    <source>
        <dbReference type="SAM" id="SignalP"/>
    </source>
</evidence>
<dbReference type="Gene3D" id="2.50.20.20">
    <property type="match status" value="1"/>
</dbReference>
<sequence length="232" mass="25054">MRNMPAAVTAALTCLLAGAALSGCGDGGTEDRSAEELLDDANDTMRALKSVTVDVSSTATKGGTVTTRLVTDLDKRCRARTSWSEGGTLEQIRIGGTDYVRPDRAYLRRWNGDTDVDTEQKLWIKSPVEAGQDGDKGLTSCERTFDSFGTATKGRPTRVEGKEAVALTVTDEADKGGTYTFYVATQGKPYLLKTVYKGGDFHTTTSFGDFDETLDVRAPKPDEVLDADDLDR</sequence>
<name>A0ABS9Y9Q8_9ACTN</name>
<keyword evidence="1" id="KW-0732">Signal</keyword>
<organism evidence="2 3">
    <name type="scientific">Streptomyces cylindrosporus</name>
    <dbReference type="NCBI Taxonomy" id="2927583"/>
    <lineage>
        <taxon>Bacteria</taxon>
        <taxon>Bacillati</taxon>
        <taxon>Actinomycetota</taxon>
        <taxon>Actinomycetes</taxon>
        <taxon>Kitasatosporales</taxon>
        <taxon>Streptomycetaceae</taxon>
        <taxon>Streptomyces</taxon>
    </lineage>
</organism>
<evidence type="ECO:0000313" key="2">
    <source>
        <dbReference type="EMBL" id="MCI3273963.1"/>
    </source>
</evidence>
<comment type="caution">
    <text evidence="2">The sequence shown here is derived from an EMBL/GenBank/DDBJ whole genome shotgun (WGS) entry which is preliminary data.</text>
</comment>
<dbReference type="Proteomes" id="UP001165269">
    <property type="component" value="Unassembled WGS sequence"/>
</dbReference>